<feature type="domain" description="Protein kinase" evidence="9">
    <location>
        <begin position="1"/>
        <end position="137"/>
    </location>
</feature>
<dbReference type="EMBL" id="JALJOU010000022">
    <property type="protein sequence ID" value="KAK9837313.1"/>
    <property type="molecule type" value="Genomic_DNA"/>
</dbReference>
<dbReference type="GO" id="GO:0005524">
    <property type="term" value="F:ATP binding"/>
    <property type="evidence" value="ECO:0007669"/>
    <property type="project" value="UniProtKB-KW"/>
</dbReference>
<gene>
    <name evidence="10" type="ORF">WJX81_005473</name>
</gene>
<dbReference type="Gene3D" id="3.30.200.20">
    <property type="entry name" value="Phosphorylase Kinase, domain 1"/>
    <property type="match status" value="1"/>
</dbReference>
<feature type="active site" description="Proton acceptor" evidence="6">
    <location>
        <position position="81"/>
    </location>
</feature>
<evidence type="ECO:0000313" key="10">
    <source>
        <dbReference type="EMBL" id="KAK9837313.1"/>
    </source>
</evidence>
<dbReference type="AlphaFoldDB" id="A0AAW1RV21"/>
<dbReference type="InterPro" id="IPR030616">
    <property type="entry name" value="Aur-like"/>
</dbReference>
<feature type="binding site" evidence="7">
    <location>
        <begin position="85"/>
        <end position="86"/>
    </location>
    <ligand>
        <name>ATP</name>
        <dbReference type="ChEBI" id="CHEBI:30616"/>
    </ligand>
</feature>
<evidence type="ECO:0000256" key="4">
    <source>
        <dbReference type="ARBA" id="ARBA00022777"/>
    </source>
</evidence>
<dbReference type="GO" id="GO:0004674">
    <property type="term" value="F:protein serine/threonine kinase activity"/>
    <property type="evidence" value="ECO:0007669"/>
    <property type="project" value="UniProtKB-KW"/>
</dbReference>
<dbReference type="PROSITE" id="PS50011">
    <property type="entry name" value="PROTEIN_KINASE_DOM"/>
    <property type="match status" value="1"/>
</dbReference>
<dbReference type="SUPFAM" id="SSF56112">
    <property type="entry name" value="Protein kinase-like (PK-like)"/>
    <property type="match status" value="1"/>
</dbReference>
<dbReference type="Proteomes" id="UP001445335">
    <property type="component" value="Unassembled WGS sequence"/>
</dbReference>
<dbReference type="InterPro" id="IPR011009">
    <property type="entry name" value="Kinase-like_dom_sf"/>
</dbReference>
<dbReference type="Pfam" id="PF00069">
    <property type="entry name" value="Pkinase"/>
    <property type="match status" value="1"/>
</dbReference>
<evidence type="ECO:0000256" key="8">
    <source>
        <dbReference type="PIRSR" id="PIRSR630616-3"/>
    </source>
</evidence>
<evidence type="ECO:0000256" key="6">
    <source>
        <dbReference type="PIRSR" id="PIRSR630616-1"/>
    </source>
</evidence>
<keyword evidence="2" id="KW-0808">Transferase</keyword>
<keyword evidence="4" id="KW-0418">Kinase</keyword>
<feature type="binding site" evidence="7">
    <location>
        <begin position="48"/>
        <end position="50"/>
    </location>
    <ligand>
        <name>ATP</name>
        <dbReference type="ChEBI" id="CHEBI:30616"/>
    </ligand>
</feature>
<accession>A0AAW1RV21</accession>
<dbReference type="SMART" id="SM00220">
    <property type="entry name" value="S_TKc"/>
    <property type="match status" value="1"/>
</dbReference>
<dbReference type="PROSITE" id="PS00108">
    <property type="entry name" value="PROTEIN_KINASE_ST"/>
    <property type="match status" value="1"/>
</dbReference>
<name>A0AAW1RV21_9CHLO</name>
<comment type="caution">
    <text evidence="10">The sequence shown here is derived from an EMBL/GenBank/DDBJ whole genome shotgun (WGS) entry which is preliminary data.</text>
</comment>
<evidence type="ECO:0000256" key="7">
    <source>
        <dbReference type="PIRSR" id="PIRSR630616-2"/>
    </source>
</evidence>
<organism evidence="10 11">
    <name type="scientific">Elliptochloris bilobata</name>
    <dbReference type="NCBI Taxonomy" id="381761"/>
    <lineage>
        <taxon>Eukaryota</taxon>
        <taxon>Viridiplantae</taxon>
        <taxon>Chlorophyta</taxon>
        <taxon>core chlorophytes</taxon>
        <taxon>Trebouxiophyceae</taxon>
        <taxon>Trebouxiophyceae incertae sedis</taxon>
        <taxon>Elliptochloris clade</taxon>
        <taxon>Elliptochloris</taxon>
    </lineage>
</organism>
<keyword evidence="11" id="KW-1185">Reference proteome</keyword>
<dbReference type="InterPro" id="IPR008271">
    <property type="entry name" value="Ser/Thr_kinase_AS"/>
</dbReference>
<sequence length="137" mass="14518">MYHKSRMSAANYQQAEREICIQAALRNEHTIALYVAFEDEDGVYLVQEYAAGGDVYGALAAAGGFLHETQVADAVGVAHRDVKSENLLLCADASGGLRVRLADFGLAERAGSGASLCVGTLDYMAPEVGLAPQILKV</sequence>
<evidence type="ECO:0000313" key="11">
    <source>
        <dbReference type="Proteomes" id="UP001445335"/>
    </source>
</evidence>
<dbReference type="PANTHER" id="PTHR24350">
    <property type="entry name" value="SERINE/THREONINE-PROTEIN KINASE IAL-RELATED"/>
    <property type="match status" value="1"/>
</dbReference>
<reference evidence="10 11" key="1">
    <citation type="journal article" date="2024" name="Nat. Commun.">
        <title>Phylogenomics reveals the evolutionary origins of lichenization in chlorophyte algae.</title>
        <authorList>
            <person name="Puginier C."/>
            <person name="Libourel C."/>
            <person name="Otte J."/>
            <person name="Skaloud P."/>
            <person name="Haon M."/>
            <person name="Grisel S."/>
            <person name="Petersen M."/>
            <person name="Berrin J.G."/>
            <person name="Delaux P.M."/>
            <person name="Dal Grande F."/>
            <person name="Keller J."/>
        </authorList>
    </citation>
    <scope>NUCLEOTIDE SEQUENCE [LARGE SCALE GENOMIC DNA]</scope>
    <source>
        <strain evidence="10 11">SAG 245.80</strain>
    </source>
</reference>
<feature type="cross-link" description="Glycyl lysine isopeptide (Lys-Gly) (interchain with G-Cter in SUMO2)" evidence="8">
    <location>
        <position position="83"/>
    </location>
</feature>
<evidence type="ECO:0000259" key="9">
    <source>
        <dbReference type="PROSITE" id="PS50011"/>
    </source>
</evidence>
<evidence type="ECO:0000256" key="3">
    <source>
        <dbReference type="ARBA" id="ARBA00022741"/>
    </source>
</evidence>
<evidence type="ECO:0000256" key="5">
    <source>
        <dbReference type="ARBA" id="ARBA00022840"/>
    </source>
</evidence>
<dbReference type="Gene3D" id="1.10.510.10">
    <property type="entry name" value="Transferase(Phosphotransferase) domain 1"/>
    <property type="match status" value="1"/>
</dbReference>
<dbReference type="InterPro" id="IPR000719">
    <property type="entry name" value="Prot_kinase_dom"/>
</dbReference>
<proteinExistence type="predicted"/>
<keyword evidence="3 7" id="KW-0547">Nucleotide-binding</keyword>
<evidence type="ECO:0000256" key="2">
    <source>
        <dbReference type="ARBA" id="ARBA00022679"/>
    </source>
</evidence>
<protein>
    <recommendedName>
        <fullName evidence="9">Protein kinase domain-containing protein</fullName>
    </recommendedName>
</protein>
<keyword evidence="1" id="KW-0723">Serine/threonine-protein kinase</keyword>
<feature type="binding site" evidence="7">
    <location>
        <position position="103"/>
    </location>
    <ligand>
        <name>ATP</name>
        <dbReference type="ChEBI" id="CHEBI:30616"/>
    </ligand>
</feature>
<evidence type="ECO:0000256" key="1">
    <source>
        <dbReference type="ARBA" id="ARBA00022527"/>
    </source>
</evidence>
<keyword evidence="5 7" id="KW-0067">ATP-binding</keyword>